<evidence type="ECO:0000313" key="3">
    <source>
        <dbReference type="EMBL" id="AHG20360.1"/>
    </source>
</evidence>
<dbReference type="HOGENOM" id="CLU_027874_0_0_6"/>
<keyword evidence="4" id="KW-1185">Reference proteome</keyword>
<evidence type="ECO:0000313" key="4">
    <source>
        <dbReference type="Proteomes" id="UP000019030"/>
    </source>
</evidence>
<organism evidence="3 4">
    <name type="scientific">Chania multitudinisentens RB-25</name>
    <dbReference type="NCBI Taxonomy" id="1441930"/>
    <lineage>
        <taxon>Bacteria</taxon>
        <taxon>Pseudomonadati</taxon>
        <taxon>Pseudomonadota</taxon>
        <taxon>Gammaproteobacteria</taxon>
        <taxon>Enterobacterales</taxon>
        <taxon>Yersiniaceae</taxon>
        <taxon>Chania</taxon>
    </lineage>
</organism>
<dbReference type="AlphaFoldDB" id="W0LEJ4"/>
<dbReference type="KEGG" id="sfo:Z042_12500"/>
<name>W0LEJ4_9GAMM</name>
<feature type="region of interest" description="Disordered" evidence="1">
    <location>
        <begin position="114"/>
        <end position="136"/>
    </location>
</feature>
<dbReference type="Proteomes" id="UP000019030">
    <property type="component" value="Chromosome"/>
</dbReference>
<dbReference type="InterPro" id="IPR036457">
    <property type="entry name" value="PPM-type-like_dom_sf"/>
</dbReference>
<dbReference type="OrthoDB" id="963478at2"/>
<dbReference type="InterPro" id="IPR001932">
    <property type="entry name" value="PPM-type_phosphatase-like_dom"/>
</dbReference>
<feature type="compositionally biased region" description="Pro residues" evidence="1">
    <location>
        <begin position="116"/>
        <end position="131"/>
    </location>
</feature>
<evidence type="ECO:0000259" key="2">
    <source>
        <dbReference type="Pfam" id="PF13672"/>
    </source>
</evidence>
<protein>
    <submittedName>
        <fullName evidence="3">Phosphatase 2C family protein</fullName>
    </submittedName>
</protein>
<gene>
    <name evidence="3" type="ORF">Z042_12500</name>
</gene>
<dbReference type="RefSeq" id="WP_024912810.1">
    <property type="nucleotide sequence ID" value="NZ_CP007044.2"/>
</dbReference>
<dbReference type="eggNOG" id="COG0631">
    <property type="taxonomic scope" value="Bacteria"/>
</dbReference>
<dbReference type="Pfam" id="PF13672">
    <property type="entry name" value="PP2C_2"/>
    <property type="match status" value="1"/>
</dbReference>
<dbReference type="EMBL" id="CP007044">
    <property type="protein sequence ID" value="AHG20360.1"/>
    <property type="molecule type" value="Genomic_DNA"/>
</dbReference>
<dbReference type="Gene3D" id="3.60.40.10">
    <property type="entry name" value="PPM-type phosphatase domain"/>
    <property type="match status" value="1"/>
</dbReference>
<sequence>MKEHNKLHQKILSLILAETGATAELAELQEDEDLGALLATIIAKVAASQTAGVADITLDVLSEQPLVPLADEPEASIEPAAADTLEVANSPLTLPDDNPVATPPTAGSAAWQVMQFPPPVTPPEAATPPLKPGQVPTASAVNSAPLFIQPVARINIANARTGVMFHSTVDITLDNGAIAEVLDVSFSKDIGITFDQATCSLSGTPTESGDLEITVTWSCPTTPQGSTKVLFIVNPDPRSLWKIVEPPADARYFKQHIDHQHIQGPGVNLVAASRRGRSHEHAGSFRDDDFYIASNAATGWNIMLVADGAGSAKNSREGSRIVTETVGNYLATLLNGDKGQELKARILSWTSDDQRLVWDAFNRLFQQASVIAVNNISNESILADESVKSYSTTLLAAVSFRHGAELFAASFWMGDGVIAVYGPTGKVRVLGTPDSGEYAGQTRFLDADAVQDPNFSKRISIGKWAEISHLVLMTDGVSDPRFETDNGLHNSQKWDALISEITPCLSDDSQPAERLAEWLNFFSPGNHDDRTLVVSW</sequence>
<dbReference type="STRING" id="1441930.Z042_12500"/>
<feature type="domain" description="PPM-type phosphatase" evidence="2">
    <location>
        <begin position="275"/>
        <end position="520"/>
    </location>
</feature>
<accession>W0LEJ4</accession>
<evidence type="ECO:0000256" key="1">
    <source>
        <dbReference type="SAM" id="MobiDB-lite"/>
    </source>
</evidence>
<proteinExistence type="predicted"/>
<dbReference type="PATRIC" id="fig|1441930.4.peg.2484"/>
<reference evidence="3 4" key="2">
    <citation type="submission" date="2015-03" db="EMBL/GenBank/DDBJ databases">
        <authorList>
            <person name="Chan K.-G."/>
        </authorList>
    </citation>
    <scope>NUCLEOTIDE SEQUENCE [LARGE SCALE GENOMIC DNA]</scope>
    <source>
        <strain evidence="3 4">RB-25</strain>
    </source>
</reference>
<dbReference type="SUPFAM" id="SSF81606">
    <property type="entry name" value="PP2C-like"/>
    <property type="match status" value="1"/>
</dbReference>
<reference evidence="3 4" key="1">
    <citation type="submission" date="2014-01" db="EMBL/GenBank/DDBJ databases">
        <title>Isolation of Serratia multitudinisentens RB-25 from Ex-Landfill site.</title>
        <authorList>
            <person name="Robson E.H.J."/>
        </authorList>
    </citation>
    <scope>NUCLEOTIDE SEQUENCE [LARGE SCALE GENOMIC DNA]</scope>
    <source>
        <strain evidence="3 4">RB-25</strain>
    </source>
</reference>